<dbReference type="RefSeq" id="WP_116853097.1">
    <property type="nucleotide sequence ID" value="NZ_QTJV01000002.1"/>
</dbReference>
<dbReference type="EMBL" id="QTJV01000002">
    <property type="protein sequence ID" value="RFM35608.1"/>
    <property type="molecule type" value="Genomic_DNA"/>
</dbReference>
<comment type="caution">
    <text evidence="1">The sequence shown here is derived from an EMBL/GenBank/DDBJ whole genome shotgun (WGS) entry which is preliminary data.</text>
</comment>
<dbReference type="OrthoDB" id="9796058at2"/>
<name>A0A3E1P6G7_9BACT</name>
<dbReference type="InterPro" id="IPR036629">
    <property type="entry name" value="YjbJ_sf"/>
</dbReference>
<gene>
    <name evidence="1" type="ORF">DXN04_09540</name>
</gene>
<organism evidence="1 2">
    <name type="scientific">Chitinophaga silvisoli</name>
    <dbReference type="NCBI Taxonomy" id="2291814"/>
    <lineage>
        <taxon>Bacteria</taxon>
        <taxon>Pseudomonadati</taxon>
        <taxon>Bacteroidota</taxon>
        <taxon>Chitinophagia</taxon>
        <taxon>Chitinophagales</taxon>
        <taxon>Chitinophagaceae</taxon>
        <taxon>Chitinophaga</taxon>
    </lineage>
</organism>
<dbReference type="Gene3D" id="1.10.1470.10">
    <property type="entry name" value="YjbJ"/>
    <property type="match status" value="1"/>
</dbReference>
<evidence type="ECO:0000313" key="2">
    <source>
        <dbReference type="Proteomes" id="UP000261174"/>
    </source>
</evidence>
<proteinExistence type="predicted"/>
<reference evidence="1 2" key="1">
    <citation type="submission" date="2018-08" db="EMBL/GenBank/DDBJ databases">
        <title>Chitinophaga sp. K20C18050901, a novel bacterium isolated from forest soil.</title>
        <authorList>
            <person name="Wang C."/>
        </authorList>
    </citation>
    <scope>NUCLEOTIDE SEQUENCE [LARGE SCALE GENOMIC DNA]</scope>
    <source>
        <strain evidence="1 2">K20C18050901</strain>
    </source>
</reference>
<accession>A0A3E1P6G7</accession>
<protein>
    <submittedName>
        <fullName evidence="1">General stress protein CsbD</fullName>
    </submittedName>
</protein>
<evidence type="ECO:0000313" key="1">
    <source>
        <dbReference type="EMBL" id="RFM35608.1"/>
    </source>
</evidence>
<dbReference type="AlphaFoldDB" id="A0A3E1P6G7"/>
<sequence length="69" mass="8227">MNIRSYQWSVLKKLLKQRFTELSDEDLVFETGKEKELFVRLERKIGKPQEDVARIIKGMQQAYLQQALL</sequence>
<keyword evidence="2" id="KW-1185">Reference proteome</keyword>
<dbReference type="Proteomes" id="UP000261174">
    <property type="component" value="Unassembled WGS sequence"/>
</dbReference>